<dbReference type="InterPro" id="IPR013320">
    <property type="entry name" value="ConA-like_dom_sf"/>
</dbReference>
<dbReference type="InterPro" id="IPR043136">
    <property type="entry name" value="B30.2/SPRY_sf"/>
</dbReference>
<dbReference type="PROSITE" id="PS50188">
    <property type="entry name" value="B302_SPRY"/>
    <property type="match status" value="1"/>
</dbReference>
<protein>
    <recommendedName>
        <fullName evidence="1">B30.2/SPRY domain-containing protein</fullName>
    </recommendedName>
</protein>
<dbReference type="AlphaFoldDB" id="A0A8I1YCH5"/>
<name>A0A8I1YCH5_BRAEL</name>
<dbReference type="SUPFAM" id="SSF49899">
    <property type="entry name" value="Concanavalin A-like lectins/glucanases"/>
    <property type="match status" value="1"/>
</dbReference>
<sequence>MVEITAESILQCRVNSLTSPPPVVSTSSAFDPGSLSNATLSNANLTATRTSTSTGGAASTSYRSSGKYYFEFIVGASHGSTDFVGVMASSYGYFFAVNGNTGTGVGVWLGSGSIVSNGGPSGSLGASAAASGSVIGAAFDGDNERIWFRLNGGNWNGSGTANPATNTGGVAYPVAAMAPAVAFSPYGSPTAGDNITANLGASAFSGAVPFGFTAGWPP</sequence>
<dbReference type="RefSeq" id="WP_209945155.1">
    <property type="nucleotide sequence ID" value="NZ_JAFICZ010000001.1"/>
</dbReference>
<dbReference type="Proteomes" id="UP000673383">
    <property type="component" value="Unassembled WGS sequence"/>
</dbReference>
<evidence type="ECO:0000313" key="2">
    <source>
        <dbReference type="EMBL" id="MBP1297415.1"/>
    </source>
</evidence>
<proteinExistence type="predicted"/>
<feature type="domain" description="B30.2/SPRY" evidence="1">
    <location>
        <begin position="1"/>
        <end position="204"/>
    </location>
</feature>
<reference evidence="2" key="1">
    <citation type="submission" date="2021-02" db="EMBL/GenBank/DDBJ databases">
        <title>Genomic Encyclopedia of Type Strains, Phase IV (KMG-V): Genome sequencing to study the core and pangenomes of soil and plant-associated prokaryotes.</title>
        <authorList>
            <person name="Whitman W."/>
        </authorList>
    </citation>
    <scope>NUCLEOTIDE SEQUENCE</scope>
    <source>
        <strain evidence="2">USDA 406</strain>
    </source>
</reference>
<dbReference type="EMBL" id="JAFICZ010000001">
    <property type="protein sequence ID" value="MBP1297415.1"/>
    <property type="molecule type" value="Genomic_DNA"/>
</dbReference>
<evidence type="ECO:0000313" key="3">
    <source>
        <dbReference type="Proteomes" id="UP000673383"/>
    </source>
</evidence>
<evidence type="ECO:0000259" key="1">
    <source>
        <dbReference type="PROSITE" id="PS50188"/>
    </source>
</evidence>
<dbReference type="Gene3D" id="2.60.120.920">
    <property type="match status" value="1"/>
</dbReference>
<comment type="caution">
    <text evidence="2">The sequence shown here is derived from an EMBL/GenBank/DDBJ whole genome shotgun (WGS) entry which is preliminary data.</text>
</comment>
<gene>
    <name evidence="2" type="ORF">JOH49_007168</name>
</gene>
<dbReference type="InterPro" id="IPR001870">
    <property type="entry name" value="B30.2/SPRY"/>
</dbReference>
<accession>A0A8I1YCH5</accession>
<organism evidence="2 3">
    <name type="scientific">Bradyrhizobium elkanii</name>
    <dbReference type="NCBI Taxonomy" id="29448"/>
    <lineage>
        <taxon>Bacteria</taxon>
        <taxon>Pseudomonadati</taxon>
        <taxon>Pseudomonadota</taxon>
        <taxon>Alphaproteobacteria</taxon>
        <taxon>Hyphomicrobiales</taxon>
        <taxon>Nitrobacteraceae</taxon>
        <taxon>Bradyrhizobium</taxon>
    </lineage>
</organism>